<organism evidence="2 3">
    <name type="scientific">Flavobacterium akiainvivens</name>
    <dbReference type="NCBI Taxonomy" id="1202724"/>
    <lineage>
        <taxon>Bacteria</taxon>
        <taxon>Pseudomonadati</taxon>
        <taxon>Bacteroidota</taxon>
        <taxon>Flavobacteriia</taxon>
        <taxon>Flavobacteriales</taxon>
        <taxon>Flavobacteriaceae</taxon>
        <taxon>Flavobacterium</taxon>
    </lineage>
</organism>
<keyword evidence="3" id="KW-1185">Reference proteome</keyword>
<sequence length="95" mass="11281">MNSNDKNRNIGHDAPSRANRSRMYSKNPDSKTFNEDESSYNRKLDEAKNASHKNTSYSFTDNYSEEERWGADYISSDHSNYNRTNSRFYWDDYDV</sequence>
<accession>A0A0M9VI42</accession>
<dbReference type="EMBL" id="LIYD01000005">
    <property type="protein sequence ID" value="KOS06250.1"/>
    <property type="molecule type" value="Genomic_DNA"/>
</dbReference>
<evidence type="ECO:0000313" key="3">
    <source>
        <dbReference type="Proteomes" id="UP000037755"/>
    </source>
</evidence>
<dbReference type="PATRIC" id="fig|1202724.3.peg.1983"/>
<dbReference type="RefSeq" id="WP_054407746.1">
    <property type="nucleotide sequence ID" value="NZ_FOYA01000001.1"/>
</dbReference>
<protein>
    <submittedName>
        <fullName evidence="2">Uncharacterized protein</fullName>
    </submittedName>
</protein>
<name>A0A0M9VI42_9FLAO</name>
<gene>
    <name evidence="2" type="ORF">AM493_09560</name>
</gene>
<evidence type="ECO:0000256" key="1">
    <source>
        <dbReference type="SAM" id="MobiDB-lite"/>
    </source>
</evidence>
<proteinExistence type="predicted"/>
<feature type="compositionally biased region" description="Basic and acidic residues" evidence="1">
    <location>
        <begin position="1"/>
        <end position="15"/>
    </location>
</feature>
<dbReference type="AlphaFoldDB" id="A0A0M9VI42"/>
<dbReference type="Proteomes" id="UP000037755">
    <property type="component" value="Unassembled WGS sequence"/>
</dbReference>
<reference evidence="2 3" key="1">
    <citation type="submission" date="2015-08" db="EMBL/GenBank/DDBJ databases">
        <title>Whole genome sequence of Flavobacterium akiainvivens IK-1T, from decaying Wikstroemia oahuensis, an endemic Hawaiian shrub.</title>
        <authorList>
            <person name="Wan X."/>
            <person name="Hou S."/>
            <person name="Saito J."/>
            <person name="Donachie S."/>
        </authorList>
    </citation>
    <scope>NUCLEOTIDE SEQUENCE [LARGE SCALE GENOMIC DNA]</scope>
    <source>
        <strain evidence="2 3">IK-1</strain>
    </source>
</reference>
<feature type="compositionally biased region" description="Basic and acidic residues" evidence="1">
    <location>
        <begin position="28"/>
        <end position="49"/>
    </location>
</feature>
<evidence type="ECO:0000313" key="2">
    <source>
        <dbReference type="EMBL" id="KOS06250.1"/>
    </source>
</evidence>
<comment type="caution">
    <text evidence="2">The sequence shown here is derived from an EMBL/GenBank/DDBJ whole genome shotgun (WGS) entry which is preliminary data.</text>
</comment>
<feature type="region of interest" description="Disordered" evidence="1">
    <location>
        <begin position="1"/>
        <end position="58"/>
    </location>
</feature>